<dbReference type="OrthoDB" id="4335181at2"/>
<protein>
    <submittedName>
        <fullName evidence="3">STAS domain-containing protein</fullName>
    </submittedName>
</protein>
<dbReference type="AlphaFoldDB" id="A0A2S1Z3Z3"/>
<dbReference type="InterPro" id="IPR002645">
    <property type="entry name" value="STAS_dom"/>
</dbReference>
<dbReference type="PROSITE" id="PS50801">
    <property type="entry name" value="STAS"/>
    <property type="match status" value="1"/>
</dbReference>
<dbReference type="Pfam" id="PF13466">
    <property type="entry name" value="STAS_2"/>
    <property type="match status" value="1"/>
</dbReference>
<name>A0A2S1Z3Z3_9ACTN</name>
<evidence type="ECO:0000313" key="2">
    <source>
        <dbReference type="EMBL" id="AWK11089.1"/>
    </source>
</evidence>
<gene>
    <name evidence="2" type="ORF">DDQ41_21680</name>
    <name evidence="3" type="ORF">SSP531S_16960</name>
</gene>
<reference evidence="3 5" key="2">
    <citation type="submission" date="2018-07" db="EMBL/GenBank/DDBJ databases">
        <title>Whole Genome Shotgun Sequence of Streptomyces spongiicola strain 531S.</title>
        <authorList>
            <person name="Dohra H."/>
            <person name="Kodani S."/>
        </authorList>
    </citation>
    <scope>NUCLEOTIDE SEQUENCE [LARGE SCALE GENOMIC DNA]</scope>
    <source>
        <strain evidence="3 5">531S</strain>
    </source>
</reference>
<feature type="domain" description="STAS" evidence="1">
    <location>
        <begin position="1"/>
        <end position="91"/>
    </location>
</feature>
<dbReference type="EMBL" id="BGZL01000004">
    <property type="protein sequence ID" value="GBQ00282.1"/>
    <property type="molecule type" value="Genomic_DNA"/>
</dbReference>
<evidence type="ECO:0000259" key="1">
    <source>
        <dbReference type="PROSITE" id="PS50801"/>
    </source>
</evidence>
<dbReference type="InterPro" id="IPR058548">
    <property type="entry name" value="MlaB-like_STAS"/>
</dbReference>
<dbReference type="KEGG" id="sspo:DDQ41_21680"/>
<evidence type="ECO:0000313" key="4">
    <source>
        <dbReference type="Proteomes" id="UP000245051"/>
    </source>
</evidence>
<accession>A0A2S1Z3Z3</accession>
<dbReference type="InterPro" id="IPR036513">
    <property type="entry name" value="STAS_dom_sf"/>
</dbReference>
<proteinExistence type="predicted"/>
<sequence length="106" mass="11024">MDSIEQPVVLELSGRITPADVPLLCARLWRHTAAGGAGGEIVCDAGRLAVADLTAVHAVARLRLTARRLGRELRLVNAGPELLALLDLTGLGGDDPGRAAPVSPRC</sequence>
<keyword evidence="4" id="KW-1185">Reference proteome</keyword>
<dbReference type="EMBL" id="CP029254">
    <property type="protein sequence ID" value="AWK11089.1"/>
    <property type="molecule type" value="Genomic_DNA"/>
</dbReference>
<dbReference type="Proteomes" id="UP000265354">
    <property type="component" value="Unassembled WGS sequence"/>
</dbReference>
<dbReference type="Proteomes" id="UP000245051">
    <property type="component" value="Chromosome"/>
</dbReference>
<organism evidence="3 5">
    <name type="scientific">Streptomyces spongiicola</name>
    <dbReference type="NCBI Taxonomy" id="1690221"/>
    <lineage>
        <taxon>Bacteria</taxon>
        <taxon>Bacillati</taxon>
        <taxon>Actinomycetota</taxon>
        <taxon>Actinomycetes</taxon>
        <taxon>Kitasatosporales</taxon>
        <taxon>Streptomycetaceae</taxon>
        <taxon>Streptomyces</taxon>
    </lineage>
</organism>
<dbReference type="SUPFAM" id="SSF52091">
    <property type="entry name" value="SpoIIaa-like"/>
    <property type="match status" value="1"/>
</dbReference>
<reference evidence="2 4" key="1">
    <citation type="submission" date="2018-05" db="EMBL/GenBank/DDBJ databases">
        <title>Complete genome sequence of the Type Strain of Streptomyces spongiicola HNM0071, the producer of staurosporine.</title>
        <authorList>
            <person name="Zhou S."/>
            <person name="Huang X."/>
        </authorList>
    </citation>
    <scope>NUCLEOTIDE SEQUENCE [LARGE SCALE GENOMIC DNA]</scope>
    <source>
        <strain evidence="2 4">HNM0071</strain>
    </source>
</reference>
<evidence type="ECO:0000313" key="5">
    <source>
        <dbReference type="Proteomes" id="UP000265354"/>
    </source>
</evidence>
<dbReference type="Gene3D" id="3.30.750.24">
    <property type="entry name" value="STAS domain"/>
    <property type="match status" value="1"/>
</dbReference>
<evidence type="ECO:0000313" key="3">
    <source>
        <dbReference type="EMBL" id="GBQ00282.1"/>
    </source>
</evidence>
<dbReference type="RefSeq" id="WP_109295971.1">
    <property type="nucleotide sequence ID" value="NZ_BGZL01000004.1"/>
</dbReference>